<sequence>GGSLTLLCPGSGFTFGGFVLYWVHQRTGQGLESVAAISTGGFTAYAPSVQGRVRISRANGQSSVTLTMSSLQLQDSGSYFCAR</sequence>
<keyword evidence="3" id="KW-1280">Immunoglobulin</keyword>
<evidence type="ECO:0000256" key="1">
    <source>
        <dbReference type="ARBA" id="ARBA00022859"/>
    </source>
</evidence>
<dbReference type="SMART" id="SM00406">
    <property type="entry name" value="IGv"/>
    <property type="match status" value="1"/>
</dbReference>
<accession>A0A852FPW3</accession>
<evidence type="ECO:0000313" key="5">
    <source>
        <dbReference type="EMBL" id="NXQ17681.1"/>
    </source>
</evidence>
<protein>
    <submittedName>
        <fullName evidence="5">HVM57 protein</fullName>
    </submittedName>
</protein>
<dbReference type="Proteomes" id="UP000629713">
    <property type="component" value="Unassembled WGS sequence"/>
</dbReference>
<dbReference type="AlphaFoldDB" id="A0A852FPW3"/>
<dbReference type="EMBL" id="WBNO01020190">
    <property type="protein sequence ID" value="NXQ17681.1"/>
    <property type="molecule type" value="Genomic_DNA"/>
</dbReference>
<dbReference type="Gene3D" id="2.60.40.10">
    <property type="entry name" value="Immunoglobulins"/>
    <property type="match status" value="1"/>
</dbReference>
<reference evidence="5" key="1">
    <citation type="submission" date="2019-09" db="EMBL/GenBank/DDBJ databases">
        <title>Bird 10,000 Genomes (B10K) Project - Family phase.</title>
        <authorList>
            <person name="Zhang G."/>
        </authorList>
    </citation>
    <scope>NUCLEOTIDE SEQUENCE</scope>
    <source>
        <strain evidence="5">B10K-DU-002-52</strain>
        <tissue evidence="5">Muscle</tissue>
    </source>
</reference>
<keyword evidence="2" id="KW-1064">Adaptive immunity</keyword>
<dbReference type="PROSITE" id="PS50835">
    <property type="entry name" value="IG_LIKE"/>
    <property type="match status" value="1"/>
</dbReference>
<gene>
    <name evidence="5" type="primary">Hvm57</name>
    <name evidence="5" type="ORF">PEUTAE_R14455</name>
</gene>
<evidence type="ECO:0000256" key="3">
    <source>
        <dbReference type="ARBA" id="ARBA00043265"/>
    </source>
</evidence>
<feature type="non-terminal residue" evidence="5">
    <location>
        <position position="1"/>
    </location>
</feature>
<evidence type="ECO:0000313" key="6">
    <source>
        <dbReference type="Proteomes" id="UP000629713"/>
    </source>
</evidence>
<name>A0A852FPW3_PEUTA</name>
<dbReference type="InterPro" id="IPR036179">
    <property type="entry name" value="Ig-like_dom_sf"/>
</dbReference>
<comment type="caution">
    <text evidence="5">The sequence shown here is derived from an EMBL/GenBank/DDBJ whole genome shotgun (WGS) entry which is preliminary data.</text>
</comment>
<dbReference type="Pfam" id="PF07686">
    <property type="entry name" value="V-set"/>
    <property type="match status" value="1"/>
</dbReference>
<dbReference type="SUPFAM" id="SSF48726">
    <property type="entry name" value="Immunoglobulin"/>
    <property type="match status" value="1"/>
</dbReference>
<organism evidence="5 6">
    <name type="scientific">Peucedramus taeniatus</name>
    <name type="common">Olive warbler</name>
    <dbReference type="NCBI Taxonomy" id="135441"/>
    <lineage>
        <taxon>Eukaryota</taxon>
        <taxon>Metazoa</taxon>
        <taxon>Chordata</taxon>
        <taxon>Craniata</taxon>
        <taxon>Vertebrata</taxon>
        <taxon>Euteleostomi</taxon>
        <taxon>Archelosauria</taxon>
        <taxon>Archosauria</taxon>
        <taxon>Dinosauria</taxon>
        <taxon>Saurischia</taxon>
        <taxon>Theropoda</taxon>
        <taxon>Coelurosauria</taxon>
        <taxon>Aves</taxon>
        <taxon>Neognathae</taxon>
        <taxon>Neoaves</taxon>
        <taxon>Telluraves</taxon>
        <taxon>Australaves</taxon>
        <taxon>Passeriformes</taxon>
        <taxon>Passeroidea</taxon>
        <taxon>Fringillidae</taxon>
        <taxon>Peucedraminae</taxon>
        <taxon>Peucedramus</taxon>
    </lineage>
</organism>
<dbReference type="PANTHER" id="PTHR23266">
    <property type="entry name" value="IMMUNOGLOBULIN HEAVY CHAIN"/>
    <property type="match status" value="1"/>
</dbReference>
<dbReference type="GO" id="GO:0005576">
    <property type="term" value="C:extracellular region"/>
    <property type="evidence" value="ECO:0007669"/>
    <property type="project" value="UniProtKB-ARBA"/>
</dbReference>
<feature type="domain" description="Ig-like" evidence="4">
    <location>
        <begin position="1"/>
        <end position="83"/>
    </location>
</feature>
<keyword evidence="1" id="KW-0391">Immunity</keyword>
<dbReference type="InterPro" id="IPR007110">
    <property type="entry name" value="Ig-like_dom"/>
</dbReference>
<dbReference type="InterPro" id="IPR050199">
    <property type="entry name" value="IgHV"/>
</dbReference>
<dbReference type="InterPro" id="IPR013106">
    <property type="entry name" value="Ig_V-set"/>
</dbReference>
<dbReference type="GO" id="GO:0002250">
    <property type="term" value="P:adaptive immune response"/>
    <property type="evidence" value="ECO:0007669"/>
    <property type="project" value="UniProtKB-KW"/>
</dbReference>
<proteinExistence type="predicted"/>
<dbReference type="InterPro" id="IPR013783">
    <property type="entry name" value="Ig-like_fold"/>
</dbReference>
<dbReference type="GO" id="GO:0019814">
    <property type="term" value="C:immunoglobulin complex"/>
    <property type="evidence" value="ECO:0007669"/>
    <property type="project" value="UniProtKB-KW"/>
</dbReference>
<keyword evidence="6" id="KW-1185">Reference proteome</keyword>
<feature type="non-terminal residue" evidence="5">
    <location>
        <position position="83"/>
    </location>
</feature>
<evidence type="ECO:0000256" key="2">
    <source>
        <dbReference type="ARBA" id="ARBA00023130"/>
    </source>
</evidence>
<evidence type="ECO:0000259" key="4">
    <source>
        <dbReference type="PROSITE" id="PS50835"/>
    </source>
</evidence>